<dbReference type="STRING" id="1073089.A0A1L9RGA9"/>
<dbReference type="PANTHER" id="PTHR28093">
    <property type="entry name" value="MORPHOGENESIS-RELATED PROTEIN MSB1"/>
    <property type="match status" value="1"/>
</dbReference>
<dbReference type="PANTHER" id="PTHR28093:SF1">
    <property type="entry name" value="MORPHOGENESIS-RELATED PROTEIN MSB1"/>
    <property type="match status" value="1"/>
</dbReference>
<protein>
    <recommendedName>
        <fullName evidence="2">Meiotically up-regulated protein Msb1/Mug8 domain-containing protein</fullName>
    </recommendedName>
</protein>
<dbReference type="InterPro" id="IPR037508">
    <property type="entry name" value="Msb1/Mug8"/>
</dbReference>
<feature type="region of interest" description="Disordered" evidence="1">
    <location>
        <begin position="669"/>
        <end position="1029"/>
    </location>
</feature>
<dbReference type="GeneID" id="63753582"/>
<dbReference type="EMBL" id="KV878213">
    <property type="protein sequence ID" value="OJJ33961.1"/>
    <property type="molecule type" value="Genomic_DNA"/>
</dbReference>
<evidence type="ECO:0000259" key="2">
    <source>
        <dbReference type="Pfam" id="PF08101"/>
    </source>
</evidence>
<accession>A0A1L9RGA9</accession>
<feature type="compositionally biased region" description="Basic and acidic residues" evidence="1">
    <location>
        <begin position="878"/>
        <end position="904"/>
    </location>
</feature>
<feature type="compositionally biased region" description="Polar residues" evidence="1">
    <location>
        <begin position="725"/>
        <end position="752"/>
    </location>
</feature>
<reference evidence="4" key="1">
    <citation type="journal article" date="2017" name="Genome Biol.">
        <title>Comparative genomics reveals high biological diversity and specific adaptations in the industrially and medically important fungal genus Aspergillus.</title>
        <authorList>
            <person name="de Vries R.P."/>
            <person name="Riley R."/>
            <person name="Wiebenga A."/>
            <person name="Aguilar-Osorio G."/>
            <person name="Amillis S."/>
            <person name="Uchima C.A."/>
            <person name="Anderluh G."/>
            <person name="Asadollahi M."/>
            <person name="Askin M."/>
            <person name="Barry K."/>
            <person name="Battaglia E."/>
            <person name="Bayram O."/>
            <person name="Benocci T."/>
            <person name="Braus-Stromeyer S.A."/>
            <person name="Caldana C."/>
            <person name="Canovas D."/>
            <person name="Cerqueira G.C."/>
            <person name="Chen F."/>
            <person name="Chen W."/>
            <person name="Choi C."/>
            <person name="Clum A."/>
            <person name="Dos Santos R.A."/>
            <person name="Damasio A.R."/>
            <person name="Diallinas G."/>
            <person name="Emri T."/>
            <person name="Fekete E."/>
            <person name="Flipphi M."/>
            <person name="Freyberg S."/>
            <person name="Gallo A."/>
            <person name="Gournas C."/>
            <person name="Habgood R."/>
            <person name="Hainaut M."/>
            <person name="Harispe M.L."/>
            <person name="Henrissat B."/>
            <person name="Hilden K.S."/>
            <person name="Hope R."/>
            <person name="Hossain A."/>
            <person name="Karabika E."/>
            <person name="Karaffa L."/>
            <person name="Karanyi Z."/>
            <person name="Krasevec N."/>
            <person name="Kuo A."/>
            <person name="Kusch H."/>
            <person name="LaButti K."/>
            <person name="Lagendijk E.L."/>
            <person name="Lapidus A."/>
            <person name="Levasseur A."/>
            <person name="Lindquist E."/>
            <person name="Lipzen A."/>
            <person name="Logrieco A.F."/>
            <person name="MacCabe A."/>
            <person name="Maekelae M.R."/>
            <person name="Malavazi I."/>
            <person name="Melin P."/>
            <person name="Meyer V."/>
            <person name="Mielnichuk N."/>
            <person name="Miskei M."/>
            <person name="Molnar A.P."/>
            <person name="Mule G."/>
            <person name="Ngan C.Y."/>
            <person name="Orejas M."/>
            <person name="Orosz E."/>
            <person name="Ouedraogo J.P."/>
            <person name="Overkamp K.M."/>
            <person name="Park H.-S."/>
            <person name="Perrone G."/>
            <person name="Piumi F."/>
            <person name="Punt P.J."/>
            <person name="Ram A.F."/>
            <person name="Ramon A."/>
            <person name="Rauscher S."/>
            <person name="Record E."/>
            <person name="Riano-Pachon D.M."/>
            <person name="Robert V."/>
            <person name="Roehrig J."/>
            <person name="Ruller R."/>
            <person name="Salamov A."/>
            <person name="Salih N.S."/>
            <person name="Samson R.A."/>
            <person name="Sandor E."/>
            <person name="Sanguinetti M."/>
            <person name="Schuetze T."/>
            <person name="Sepcic K."/>
            <person name="Shelest E."/>
            <person name="Sherlock G."/>
            <person name="Sophianopoulou V."/>
            <person name="Squina F.M."/>
            <person name="Sun H."/>
            <person name="Susca A."/>
            <person name="Todd R.B."/>
            <person name="Tsang A."/>
            <person name="Unkles S.E."/>
            <person name="van de Wiele N."/>
            <person name="van Rossen-Uffink D."/>
            <person name="Oliveira J.V."/>
            <person name="Vesth T.C."/>
            <person name="Visser J."/>
            <person name="Yu J.-H."/>
            <person name="Zhou M."/>
            <person name="Andersen M.R."/>
            <person name="Archer D.B."/>
            <person name="Baker S.E."/>
            <person name="Benoit I."/>
            <person name="Brakhage A.A."/>
            <person name="Braus G.H."/>
            <person name="Fischer R."/>
            <person name="Frisvad J.C."/>
            <person name="Goldman G.H."/>
            <person name="Houbraken J."/>
            <person name="Oakley B."/>
            <person name="Pocsi I."/>
            <person name="Scazzocchio C."/>
            <person name="Seiboth B."/>
            <person name="vanKuyk P.A."/>
            <person name="Wortman J."/>
            <person name="Dyer P.S."/>
            <person name="Grigoriev I.V."/>
        </authorList>
    </citation>
    <scope>NUCLEOTIDE SEQUENCE [LARGE SCALE GENOMIC DNA]</scope>
    <source>
        <strain evidence="4">DTO 134E9</strain>
    </source>
</reference>
<dbReference type="Proteomes" id="UP000184383">
    <property type="component" value="Unassembled WGS sequence"/>
</dbReference>
<feature type="compositionally biased region" description="Low complexity" evidence="1">
    <location>
        <begin position="979"/>
        <end position="989"/>
    </location>
</feature>
<dbReference type="OrthoDB" id="3362494at2759"/>
<name>A0A1L9RGA9_ASPWE</name>
<feature type="compositionally biased region" description="Acidic residues" evidence="1">
    <location>
        <begin position="1014"/>
        <end position="1026"/>
    </location>
</feature>
<feature type="region of interest" description="Disordered" evidence="1">
    <location>
        <begin position="595"/>
        <end position="621"/>
    </location>
</feature>
<keyword evidence="4" id="KW-1185">Reference proteome</keyword>
<feature type="region of interest" description="Disordered" evidence="1">
    <location>
        <begin position="543"/>
        <end position="583"/>
    </location>
</feature>
<feature type="compositionally biased region" description="Basic and acidic residues" evidence="1">
    <location>
        <begin position="928"/>
        <end position="956"/>
    </location>
</feature>
<feature type="compositionally biased region" description="Basic residues" evidence="1">
    <location>
        <begin position="543"/>
        <end position="553"/>
    </location>
</feature>
<feature type="region of interest" description="Disordered" evidence="1">
    <location>
        <begin position="437"/>
        <end position="458"/>
    </location>
</feature>
<dbReference type="InterPro" id="IPR012965">
    <property type="entry name" value="Msb1/Mug8_dom"/>
</dbReference>
<evidence type="ECO:0000313" key="4">
    <source>
        <dbReference type="Proteomes" id="UP000184383"/>
    </source>
</evidence>
<proteinExistence type="predicted"/>
<dbReference type="RefSeq" id="XP_040687637.1">
    <property type="nucleotide sequence ID" value="XM_040837734.1"/>
</dbReference>
<gene>
    <name evidence="3" type="ORF">ASPWEDRAFT_52317</name>
</gene>
<dbReference type="VEuPathDB" id="FungiDB:ASPWEDRAFT_52317"/>
<feature type="domain" description="Meiotically up-regulated protein Msb1/Mug8" evidence="2">
    <location>
        <begin position="44"/>
        <end position="517"/>
    </location>
</feature>
<feature type="compositionally biased region" description="Polar residues" evidence="1">
    <location>
        <begin position="813"/>
        <end position="825"/>
    </location>
</feature>
<sequence>MPFFTRVFRNKDSGSIKKATKSPVVEEPEPEKPTWTDAWQRAEIAPEEVQDLLRGCTQELKLRALDTPFLLLPFRPSSDPSAARSFIRNYFNQSVEKGSPLSGDALAQELRLSDPMVLCSVMKWCWSRLPGGVVTWEAYELFKVGEQDSQLARDAFSTFIPISVDSDARTKIIFDFFDLLTAIAAHGKSNGLGGRKLSRYAGWWAFEHVDTGNGFEGSYKSWASAADATSHLFFAYLRSISPDSSRGMSGISTLPIALQSLVQATEYPPETPTLLQVSTTKVVMVVDTVSPTPFALLRRAKNFEYRDSDRHLQEFASFEDPTRALTDECQRVLKCISSTNQSSVASQQDSTNTQDASWSRFEDIGFGNSIEGEVDEDVTKARNEFGLKSAPRSGGGDLGRPTTPSWADFMSSGFSDENVLKAPVTPMLLPPDKILPPLSTGRGQSSQSHKRTLDADPSLEPGELANIATLDLDDSFWWVWISSLAGEESASRKAVFGRCALVETVIKDTKWLVLEEQVKGAASEPEPGAYIVEKKRFFGLSTRKGKLSRRQSTAKKATPMEESYKRPNNQAPQSKTSIGPDQHARIQAAAAALQKKNREQEQEANGGSSRRRDQLSTIKTNSVMTLQPGIVNEASQAMKWASNYDKNAYRSAYLNDTRAGTGTLSRTLSEALQSPSTDKLDVPGTPTSTSTRQAPAPLCKDASPHSPPPPAPATPTKSVVEPSNDVASSRKGSTSIAAEQIATESQPKQSTDSVEDPGRKLKKKPGNAGFKSMFGSMRRSDTSSKPPMKATGAEPSAVAAARAALEGKAKASQEQSSRPPTNGSSVLKKKPLPENAAVNIPLPDDEKPATPKVTETSVPEPEVDASKTPTSPVGSPRTRRDAEYDALSRVDTNERAAADKEFSRFDQGPLVEQPAFVPDDSPVSPVTEDPHENAPLEVPEKAPSRFSERFTERNSERFSIPIMYQAEPTVEPPLDDSPRSPVSRPSQDRWAQIRKNAADRAAQAQQAEPRLSEDPTDDGDTSGEEAIESRVARIKARVAELTGNMEAAR</sequence>
<feature type="compositionally biased region" description="Polar residues" evidence="1">
    <location>
        <begin position="566"/>
        <end position="579"/>
    </location>
</feature>
<dbReference type="AlphaFoldDB" id="A0A1L9RGA9"/>
<organism evidence="3 4">
    <name type="scientific">Aspergillus wentii DTO 134E9</name>
    <dbReference type="NCBI Taxonomy" id="1073089"/>
    <lineage>
        <taxon>Eukaryota</taxon>
        <taxon>Fungi</taxon>
        <taxon>Dikarya</taxon>
        <taxon>Ascomycota</taxon>
        <taxon>Pezizomycotina</taxon>
        <taxon>Eurotiomycetes</taxon>
        <taxon>Eurotiomycetidae</taxon>
        <taxon>Eurotiales</taxon>
        <taxon>Aspergillaceae</taxon>
        <taxon>Aspergillus</taxon>
        <taxon>Aspergillus subgen. Cremei</taxon>
    </lineage>
</organism>
<dbReference type="Pfam" id="PF08101">
    <property type="entry name" value="Msb1-Mug8_dom"/>
    <property type="match status" value="1"/>
</dbReference>
<evidence type="ECO:0000256" key="1">
    <source>
        <dbReference type="SAM" id="MobiDB-lite"/>
    </source>
</evidence>
<feature type="compositionally biased region" description="Low complexity" evidence="1">
    <location>
        <begin position="792"/>
        <end position="804"/>
    </location>
</feature>
<evidence type="ECO:0000313" key="3">
    <source>
        <dbReference type="EMBL" id="OJJ33961.1"/>
    </source>
</evidence>
<dbReference type="CDD" id="cd04401">
    <property type="entry name" value="RhoGAP_fMSB1"/>
    <property type="match status" value="1"/>
</dbReference>